<dbReference type="EMBL" id="GFPF01002186">
    <property type="protein sequence ID" value="MAA13332.1"/>
    <property type="molecule type" value="Transcribed_RNA"/>
</dbReference>
<keyword evidence="1" id="KW-0732">Signal</keyword>
<feature type="chain" id="PRO_5012194929" description="Lipocalin" evidence="1">
    <location>
        <begin position="22"/>
        <end position="104"/>
    </location>
</feature>
<evidence type="ECO:0000256" key="1">
    <source>
        <dbReference type="SAM" id="SignalP"/>
    </source>
</evidence>
<accession>A0A224YHN1</accession>
<organism evidence="2">
    <name type="scientific">Rhipicephalus zambeziensis</name>
    <dbReference type="NCBI Taxonomy" id="60191"/>
    <lineage>
        <taxon>Eukaryota</taxon>
        <taxon>Metazoa</taxon>
        <taxon>Ecdysozoa</taxon>
        <taxon>Arthropoda</taxon>
        <taxon>Chelicerata</taxon>
        <taxon>Arachnida</taxon>
        <taxon>Acari</taxon>
        <taxon>Parasitiformes</taxon>
        <taxon>Ixodida</taxon>
        <taxon>Ixodoidea</taxon>
        <taxon>Ixodidae</taxon>
        <taxon>Rhipicephalinae</taxon>
        <taxon>Rhipicephalus</taxon>
        <taxon>Rhipicephalus</taxon>
    </lineage>
</organism>
<reference evidence="2" key="1">
    <citation type="journal article" date="2017" name="Parasit. Vectors">
        <title>Sialotranscriptomics of Rhipicephalus zambeziensis reveals intricate expression profiles of secretory proteins and suggests tight temporal transcriptional regulation during blood-feeding.</title>
        <authorList>
            <person name="de Castro M.H."/>
            <person name="de Klerk D."/>
            <person name="Pienaar R."/>
            <person name="Rees D.J.G."/>
            <person name="Mans B.J."/>
        </authorList>
    </citation>
    <scope>NUCLEOTIDE SEQUENCE</scope>
    <source>
        <tissue evidence="2">Salivary glands</tissue>
    </source>
</reference>
<protein>
    <recommendedName>
        <fullName evidence="3">Lipocalin</fullName>
    </recommendedName>
</protein>
<evidence type="ECO:0000313" key="2">
    <source>
        <dbReference type="EMBL" id="MAA13332.1"/>
    </source>
</evidence>
<evidence type="ECO:0008006" key="3">
    <source>
        <dbReference type="Google" id="ProtNLM"/>
    </source>
</evidence>
<name>A0A224YHN1_9ACAR</name>
<sequence>MPLSRVQFLFFLFLTRFLVFSYPSQVDCDLQTDDSTEADLSTFPKIDCEVQTDDTGDNEIVSKLAGTQLKVNRLNVSLRRLVFEKIGLEESRKKHWTTWSTFHP</sequence>
<dbReference type="AlphaFoldDB" id="A0A224YHN1"/>
<feature type="signal peptide" evidence="1">
    <location>
        <begin position="1"/>
        <end position="21"/>
    </location>
</feature>
<proteinExistence type="predicted"/>